<keyword evidence="6" id="KW-1185">Reference proteome</keyword>
<dbReference type="RefSeq" id="WP_073023851.1">
    <property type="nucleotide sequence ID" value="NZ_FQZS01000003.1"/>
</dbReference>
<dbReference type="OrthoDB" id="9786110at2"/>
<reference evidence="5 6" key="1">
    <citation type="submission" date="2016-11" db="EMBL/GenBank/DDBJ databases">
        <authorList>
            <person name="Jaros S."/>
            <person name="Januszkiewicz K."/>
            <person name="Wedrychowicz H."/>
        </authorList>
    </citation>
    <scope>NUCLEOTIDE SEQUENCE [LARGE SCALE GENOMIC DNA]</scope>
    <source>
        <strain evidence="5 6">DSM 19022</strain>
    </source>
</reference>
<feature type="binding site" evidence="2">
    <location>
        <position position="14"/>
    </location>
    <ligand>
        <name>substrate</name>
    </ligand>
</feature>
<feature type="active site" description="Charge relay system" evidence="1">
    <location>
        <position position="205"/>
    </location>
</feature>
<feature type="site" description="Important for substrate specificity" evidence="3">
    <location>
        <position position="123"/>
    </location>
</feature>
<dbReference type="PIRSF" id="PIRSF017388">
    <property type="entry name" value="Esterase_lipase"/>
    <property type="match status" value="1"/>
</dbReference>
<dbReference type="InterPro" id="IPR012354">
    <property type="entry name" value="Esterase_lipase"/>
</dbReference>
<protein>
    <submittedName>
        <fullName evidence="5">Carboxylesterase</fullName>
    </submittedName>
</protein>
<evidence type="ECO:0000256" key="2">
    <source>
        <dbReference type="PIRSR" id="PIRSR017388-2"/>
    </source>
</evidence>
<feature type="domain" description="Serine aminopeptidase S33" evidence="4">
    <location>
        <begin position="7"/>
        <end position="209"/>
    </location>
</feature>
<dbReference type="InterPro" id="IPR022742">
    <property type="entry name" value="Hydrolase_4"/>
</dbReference>
<name>A0A1M6BAW6_9FIRM</name>
<evidence type="ECO:0000256" key="1">
    <source>
        <dbReference type="PIRSR" id="PIRSR017388-1"/>
    </source>
</evidence>
<dbReference type="Pfam" id="PF12146">
    <property type="entry name" value="Hydrolase_4"/>
    <property type="match status" value="1"/>
</dbReference>
<dbReference type="AlphaFoldDB" id="A0A1M6BAW6"/>
<dbReference type="InterPro" id="IPR051044">
    <property type="entry name" value="MAG_DAG_Lipase"/>
</dbReference>
<dbReference type="Gene3D" id="3.40.50.1820">
    <property type="entry name" value="alpha/beta hydrolase"/>
    <property type="match status" value="1"/>
</dbReference>
<dbReference type="EMBL" id="FQZS01000003">
    <property type="protein sequence ID" value="SHI45583.1"/>
    <property type="molecule type" value="Genomic_DNA"/>
</dbReference>
<evidence type="ECO:0000313" key="5">
    <source>
        <dbReference type="EMBL" id="SHI45583.1"/>
    </source>
</evidence>
<feature type="binding site" evidence="2">
    <location>
        <position position="83"/>
    </location>
    <ligand>
        <name>substrate</name>
    </ligand>
</feature>
<dbReference type="GO" id="GO:0052689">
    <property type="term" value="F:carboxylic ester hydrolase activity"/>
    <property type="evidence" value="ECO:0007669"/>
    <property type="project" value="InterPro"/>
</dbReference>
<dbReference type="InterPro" id="IPR029058">
    <property type="entry name" value="AB_hydrolase_fold"/>
</dbReference>
<feature type="active site" description="Nucleophile" evidence="1">
    <location>
        <position position="82"/>
    </location>
</feature>
<dbReference type="PANTHER" id="PTHR11614">
    <property type="entry name" value="PHOSPHOLIPASE-RELATED"/>
    <property type="match status" value="1"/>
</dbReference>
<organism evidence="5 6">
    <name type="scientific">Lutispora thermophila DSM 19022</name>
    <dbReference type="NCBI Taxonomy" id="1122184"/>
    <lineage>
        <taxon>Bacteria</taxon>
        <taxon>Bacillati</taxon>
        <taxon>Bacillota</taxon>
        <taxon>Clostridia</taxon>
        <taxon>Lutisporales</taxon>
        <taxon>Lutisporaceae</taxon>
        <taxon>Lutispora</taxon>
    </lineage>
</organism>
<proteinExistence type="predicted"/>
<evidence type="ECO:0000313" key="6">
    <source>
        <dbReference type="Proteomes" id="UP000184442"/>
    </source>
</evidence>
<dbReference type="SUPFAM" id="SSF53474">
    <property type="entry name" value="alpha/beta-Hydrolases"/>
    <property type="match status" value="1"/>
</dbReference>
<sequence>MENSKVGCLIIHGFGGSIYEVEPLAEYLAKEGFVVSCPQLSGHTGRIQDMKKATYEDWISSAEEELLKLKERADDISIVGFSMGGLIGVNLACKHDIKALVTINTPIHYWNLNRVFLNLIEDIKNRKTDNLQRYMRARKNSPVAAMYNFLLLLNQTKPLLCNVKCNVLLIQAKDDDTVRMKSVDYLYEYLSSENKKIKYYDKGGHQILRSQSADEVITDVTSFLKSLKSNIEFPD</sequence>
<accession>A0A1M6BAW6</accession>
<evidence type="ECO:0000256" key="3">
    <source>
        <dbReference type="PIRSR" id="PIRSR017388-3"/>
    </source>
</evidence>
<dbReference type="STRING" id="1122184.SAMN02745176_00353"/>
<evidence type="ECO:0000259" key="4">
    <source>
        <dbReference type="Pfam" id="PF12146"/>
    </source>
</evidence>
<gene>
    <name evidence="5" type="ORF">SAMN02745176_00353</name>
</gene>
<feature type="active site" description="Charge relay system" evidence="1">
    <location>
        <position position="175"/>
    </location>
</feature>
<dbReference type="Proteomes" id="UP000184442">
    <property type="component" value="Unassembled WGS sequence"/>
</dbReference>